<name>A0A8H7UFW1_9FUNG</name>
<gene>
    <name evidence="2" type="ORF">INT44_001540</name>
</gene>
<dbReference type="AlphaFoldDB" id="A0A8H7UFW1"/>
<dbReference type="Pfam" id="PF02551">
    <property type="entry name" value="Acyl_CoA_thio"/>
    <property type="match status" value="1"/>
</dbReference>
<dbReference type="InterPro" id="IPR029069">
    <property type="entry name" value="HotDog_dom_sf"/>
</dbReference>
<comment type="caution">
    <text evidence="2">The sequence shown here is derived from an EMBL/GenBank/DDBJ whole genome shotgun (WGS) entry which is preliminary data.</text>
</comment>
<dbReference type="GO" id="GO:0006637">
    <property type="term" value="P:acyl-CoA metabolic process"/>
    <property type="evidence" value="ECO:0007669"/>
    <property type="project" value="InterPro"/>
</dbReference>
<evidence type="ECO:0000313" key="3">
    <source>
        <dbReference type="Proteomes" id="UP000612746"/>
    </source>
</evidence>
<accession>A0A8H7UFW1</accession>
<dbReference type="GO" id="GO:0009062">
    <property type="term" value="P:fatty acid catabolic process"/>
    <property type="evidence" value="ECO:0007669"/>
    <property type="project" value="TreeGrafter"/>
</dbReference>
<reference evidence="2" key="1">
    <citation type="submission" date="2020-12" db="EMBL/GenBank/DDBJ databases">
        <title>Metabolic potential, ecology and presence of endohyphal bacteria is reflected in genomic diversity of Mucoromycotina.</title>
        <authorList>
            <person name="Muszewska A."/>
            <person name="Okrasinska A."/>
            <person name="Steczkiewicz K."/>
            <person name="Drgas O."/>
            <person name="Orlowska M."/>
            <person name="Perlinska-Lenart U."/>
            <person name="Aleksandrzak-Piekarczyk T."/>
            <person name="Szatraj K."/>
            <person name="Zielenkiewicz U."/>
            <person name="Pilsyk S."/>
            <person name="Malc E."/>
            <person name="Mieczkowski P."/>
            <person name="Kruszewska J.S."/>
            <person name="Biernat P."/>
            <person name="Pawlowska J."/>
        </authorList>
    </citation>
    <scope>NUCLEOTIDE SEQUENCE</scope>
    <source>
        <strain evidence="2">WA0000051536</strain>
    </source>
</reference>
<dbReference type="CDD" id="cd03444">
    <property type="entry name" value="Thioesterase_II_repeat1"/>
    <property type="match status" value="1"/>
</dbReference>
<dbReference type="InterPro" id="IPR025652">
    <property type="entry name" value="TesB_C"/>
</dbReference>
<dbReference type="SUPFAM" id="SSF54637">
    <property type="entry name" value="Thioesterase/thiol ester dehydrase-isomerase"/>
    <property type="match status" value="1"/>
</dbReference>
<dbReference type="PANTHER" id="PTHR11066:SF34">
    <property type="entry name" value="ACYL-COENZYME A THIOESTERASE 8"/>
    <property type="match status" value="1"/>
</dbReference>
<sequence length="112" mass="12695">MYSRIAQWRLNDDDRTIHACIAAYASDRGFISTAAKTHGMTGRDFGLMVSLDHQIWFHAPFRTDEWLLYETTSPTTNNGRGLCMGQLYTRDGRLVATTVQEGALRLKRQAKA</sequence>
<keyword evidence="3" id="KW-1185">Reference proteome</keyword>
<evidence type="ECO:0000259" key="1">
    <source>
        <dbReference type="Pfam" id="PF02551"/>
    </source>
</evidence>
<feature type="domain" description="Acyl-CoA thioesterase 2 C-terminal" evidence="1">
    <location>
        <begin position="13"/>
        <end position="102"/>
    </location>
</feature>
<dbReference type="Proteomes" id="UP000612746">
    <property type="component" value="Unassembled WGS sequence"/>
</dbReference>
<dbReference type="Gene3D" id="3.10.129.10">
    <property type="entry name" value="Hotdog Thioesterase"/>
    <property type="match status" value="1"/>
</dbReference>
<proteinExistence type="predicted"/>
<dbReference type="GO" id="GO:0047617">
    <property type="term" value="F:fatty acyl-CoA hydrolase activity"/>
    <property type="evidence" value="ECO:0007669"/>
    <property type="project" value="InterPro"/>
</dbReference>
<evidence type="ECO:0000313" key="2">
    <source>
        <dbReference type="EMBL" id="KAG2178388.1"/>
    </source>
</evidence>
<dbReference type="InterPro" id="IPR003703">
    <property type="entry name" value="Acyl_CoA_thio"/>
</dbReference>
<dbReference type="EMBL" id="JAEPRA010000011">
    <property type="protein sequence ID" value="KAG2178388.1"/>
    <property type="molecule type" value="Genomic_DNA"/>
</dbReference>
<organism evidence="2 3">
    <name type="scientific">Umbelopsis vinacea</name>
    <dbReference type="NCBI Taxonomy" id="44442"/>
    <lineage>
        <taxon>Eukaryota</taxon>
        <taxon>Fungi</taxon>
        <taxon>Fungi incertae sedis</taxon>
        <taxon>Mucoromycota</taxon>
        <taxon>Mucoromycotina</taxon>
        <taxon>Umbelopsidomycetes</taxon>
        <taxon>Umbelopsidales</taxon>
        <taxon>Umbelopsidaceae</taxon>
        <taxon>Umbelopsis</taxon>
    </lineage>
</organism>
<dbReference type="OrthoDB" id="68328at2759"/>
<protein>
    <recommendedName>
        <fullName evidence="1">Acyl-CoA thioesterase 2 C-terminal domain-containing protein</fullName>
    </recommendedName>
</protein>
<dbReference type="PANTHER" id="PTHR11066">
    <property type="entry name" value="ACYL-COA THIOESTERASE"/>
    <property type="match status" value="1"/>
</dbReference>
<dbReference type="GO" id="GO:0005782">
    <property type="term" value="C:peroxisomal matrix"/>
    <property type="evidence" value="ECO:0007669"/>
    <property type="project" value="TreeGrafter"/>
</dbReference>